<dbReference type="Proteomes" id="UP000678393">
    <property type="component" value="Unassembled WGS sequence"/>
</dbReference>
<dbReference type="PROSITE" id="PS00497">
    <property type="entry name" value="TYROSINASE_1"/>
    <property type="match status" value="1"/>
</dbReference>
<feature type="domain" description="Tyrosinase copper-binding" evidence="9">
    <location>
        <begin position="342"/>
        <end position="353"/>
    </location>
</feature>
<evidence type="ECO:0000256" key="3">
    <source>
        <dbReference type="ARBA" id="ARBA00022621"/>
    </source>
</evidence>
<keyword evidence="5" id="KW-0186">Copper</keyword>
<dbReference type="PANTHER" id="PTHR11474">
    <property type="entry name" value="TYROSINASE FAMILY MEMBER"/>
    <property type="match status" value="1"/>
</dbReference>
<comment type="caution">
    <text evidence="10">The sequence shown here is derived from an EMBL/GenBank/DDBJ whole genome shotgun (WGS) entry which is preliminary data.</text>
</comment>
<dbReference type="GO" id="GO:0016491">
    <property type="term" value="F:oxidoreductase activity"/>
    <property type="evidence" value="ECO:0007669"/>
    <property type="project" value="InterPro"/>
</dbReference>
<dbReference type="SUPFAM" id="SSF48056">
    <property type="entry name" value="Di-copper centre-containing domain"/>
    <property type="match status" value="1"/>
</dbReference>
<dbReference type="InterPro" id="IPR050316">
    <property type="entry name" value="Tyrosinase/Hemocyanin"/>
</dbReference>
<dbReference type="SUPFAM" id="SSF81277">
    <property type="entry name" value="C-terminal domain of mollusc hemocyanin"/>
    <property type="match status" value="1"/>
</dbReference>
<comment type="function">
    <text evidence="1">Hemocyanins are copper-containing oxygen carriers occurring freely dissolved in the hemolymph of many mollusks and arthropods.</text>
</comment>
<dbReference type="Pfam" id="PF00264">
    <property type="entry name" value="Tyrosinase"/>
    <property type="match status" value="1"/>
</dbReference>
<dbReference type="PROSITE" id="PS00498">
    <property type="entry name" value="TYROSINASE_2"/>
    <property type="match status" value="1"/>
</dbReference>
<organism evidence="10 11">
    <name type="scientific">Candidula unifasciata</name>
    <dbReference type="NCBI Taxonomy" id="100452"/>
    <lineage>
        <taxon>Eukaryota</taxon>
        <taxon>Metazoa</taxon>
        <taxon>Spiralia</taxon>
        <taxon>Lophotrochozoa</taxon>
        <taxon>Mollusca</taxon>
        <taxon>Gastropoda</taxon>
        <taxon>Heterobranchia</taxon>
        <taxon>Euthyneura</taxon>
        <taxon>Panpulmonata</taxon>
        <taxon>Eupulmonata</taxon>
        <taxon>Stylommatophora</taxon>
        <taxon>Helicina</taxon>
        <taxon>Helicoidea</taxon>
        <taxon>Geomitridae</taxon>
        <taxon>Candidula</taxon>
    </lineage>
</organism>
<dbReference type="InterPro" id="IPR036848">
    <property type="entry name" value="Haemocyanin_C_sf"/>
</dbReference>
<gene>
    <name evidence="10" type="ORF">CUNI_LOCUS17829</name>
</gene>
<evidence type="ECO:0000259" key="8">
    <source>
        <dbReference type="PROSITE" id="PS00497"/>
    </source>
</evidence>
<keyword evidence="4" id="KW-0479">Metal-binding</keyword>
<evidence type="ECO:0000259" key="9">
    <source>
        <dbReference type="PROSITE" id="PS00498"/>
    </source>
</evidence>
<dbReference type="EMBL" id="CAJHNH020005212">
    <property type="protein sequence ID" value="CAG5132271.1"/>
    <property type="molecule type" value="Genomic_DNA"/>
</dbReference>
<dbReference type="Gene3D" id="2.60.310.10">
    <property type="entry name" value="Haemocyanin C-terminal domain"/>
    <property type="match status" value="1"/>
</dbReference>
<keyword evidence="7" id="KW-0325">Glycoprotein</keyword>
<evidence type="ECO:0000256" key="2">
    <source>
        <dbReference type="ARBA" id="ARBA00022448"/>
    </source>
</evidence>
<feature type="domain" description="Tyrosinase copper-binding" evidence="8">
    <location>
        <begin position="198"/>
        <end position="215"/>
    </location>
</feature>
<dbReference type="GO" id="GO:0005344">
    <property type="term" value="F:oxygen carrier activity"/>
    <property type="evidence" value="ECO:0007669"/>
    <property type="project" value="UniProtKB-KW"/>
</dbReference>
<dbReference type="InterPro" id="IPR002227">
    <property type="entry name" value="Tyrosinase_Cu-bd"/>
</dbReference>
<dbReference type="OrthoDB" id="6132182at2759"/>
<feature type="non-terminal residue" evidence="10">
    <location>
        <position position="447"/>
    </location>
</feature>
<dbReference type="PRINTS" id="PR00092">
    <property type="entry name" value="TYROSINASE"/>
</dbReference>
<protein>
    <recommendedName>
        <fullName evidence="8 9">Tyrosinase copper-binding domain-containing protein</fullName>
    </recommendedName>
</protein>
<accession>A0A8S4A1C0</accession>
<evidence type="ECO:0000256" key="4">
    <source>
        <dbReference type="ARBA" id="ARBA00022723"/>
    </source>
</evidence>
<dbReference type="AlphaFoldDB" id="A0A8S4A1C0"/>
<keyword evidence="11" id="KW-1185">Reference proteome</keyword>
<dbReference type="InterPro" id="IPR008922">
    <property type="entry name" value="Di-copper_centre_dom_sf"/>
</dbReference>
<keyword evidence="2" id="KW-0813">Transport</keyword>
<dbReference type="Gene3D" id="1.10.1280.10">
    <property type="entry name" value="Di-copper center containing domain from catechol oxidase"/>
    <property type="match status" value="1"/>
</dbReference>
<evidence type="ECO:0000313" key="10">
    <source>
        <dbReference type="EMBL" id="CAG5132271.1"/>
    </source>
</evidence>
<evidence type="ECO:0000256" key="5">
    <source>
        <dbReference type="ARBA" id="ARBA00023008"/>
    </source>
</evidence>
<name>A0A8S4A1C0_9EUPU</name>
<dbReference type="GO" id="GO:0046872">
    <property type="term" value="F:metal ion binding"/>
    <property type="evidence" value="ECO:0007669"/>
    <property type="project" value="UniProtKB-KW"/>
</dbReference>
<dbReference type="InterPro" id="IPR028999">
    <property type="entry name" value="Beta-sandwich_Haemocyanin"/>
</dbReference>
<reference evidence="10" key="1">
    <citation type="submission" date="2021-04" db="EMBL/GenBank/DDBJ databases">
        <authorList>
            <consortium name="Molecular Ecology Group"/>
        </authorList>
    </citation>
    <scope>NUCLEOTIDE SEQUENCE</scope>
</reference>
<dbReference type="Pfam" id="PF14830">
    <property type="entry name" value="Haemocyan_bet_s"/>
    <property type="match status" value="1"/>
</dbReference>
<evidence type="ECO:0000256" key="7">
    <source>
        <dbReference type="ARBA" id="ARBA00023180"/>
    </source>
</evidence>
<keyword evidence="3" id="KW-0561">Oxygen transport</keyword>
<sequence length="447" mass="50454">MTIPQLQNLLKKRQEDGRVFAGFSLHNMGVTVDVDIFICVSSGTREKANCDHKAGTFSILGGEVEMPFVFDRLYKHEITKSVRDLGSRLDSAANFEVIVEIRANNGSLLDSSILPAATIIFVPGTKETQDEFGNTNPYLVRKNVNFLNPREKLSLIHALRGLQADRSAEGYQAIAAFHAVPPLCPGPEASERHACCIHGKATFPHWHRLYTVQIEDGLRRQGSLVGLPYWDWASDTVALPSFITDASFTDPYTGVVYENPFNNATINFEQAVVEREVLGQYLHKRGPHGWDTRLFEQTLLALEQEDFCDFEIQLEVTHNAIHSWLGGSKEHSMGHLHYASYDPVFFLHHSNTDRLWAVWQALQKHRGHSSQGANCALELLKEPLKPFSFGSPYNLNPTTQTFSRPEDAFDYSAHFNYQYDDLEFVGMNVPALDALIKERQGRDRVFA</sequence>
<evidence type="ECO:0000256" key="1">
    <source>
        <dbReference type="ARBA" id="ARBA00002958"/>
    </source>
</evidence>
<keyword evidence="6" id="KW-1015">Disulfide bond</keyword>
<evidence type="ECO:0000313" key="11">
    <source>
        <dbReference type="Proteomes" id="UP000678393"/>
    </source>
</evidence>
<evidence type="ECO:0000256" key="6">
    <source>
        <dbReference type="ARBA" id="ARBA00023157"/>
    </source>
</evidence>
<proteinExistence type="predicted"/>